<keyword evidence="5" id="KW-1133">Transmembrane helix</keyword>
<dbReference type="GO" id="GO:0009897">
    <property type="term" value="C:external side of plasma membrane"/>
    <property type="evidence" value="ECO:0007669"/>
    <property type="project" value="TreeGrafter"/>
</dbReference>
<evidence type="ECO:0000256" key="9">
    <source>
        <dbReference type="ARBA" id="ARBA00023180"/>
    </source>
</evidence>
<dbReference type="InterPro" id="IPR003599">
    <property type="entry name" value="Ig_sub"/>
</dbReference>
<accession>A0A401TAW8</accession>
<evidence type="ECO:0000256" key="1">
    <source>
        <dbReference type="ARBA" id="ARBA00004251"/>
    </source>
</evidence>
<dbReference type="PROSITE" id="PS50835">
    <property type="entry name" value="IG_LIKE"/>
    <property type="match status" value="2"/>
</dbReference>
<reference evidence="12 13" key="1">
    <citation type="journal article" date="2018" name="Nat. Ecol. Evol.">
        <title>Shark genomes provide insights into elasmobranch evolution and the origin of vertebrates.</title>
        <authorList>
            <person name="Hara Y"/>
            <person name="Yamaguchi K"/>
            <person name="Onimaru K"/>
            <person name="Kadota M"/>
            <person name="Koyanagi M"/>
            <person name="Keeley SD"/>
            <person name="Tatsumi K"/>
            <person name="Tanaka K"/>
            <person name="Motone F"/>
            <person name="Kageyama Y"/>
            <person name="Nozu R"/>
            <person name="Adachi N"/>
            <person name="Nishimura O"/>
            <person name="Nakagawa R"/>
            <person name="Tanegashima C"/>
            <person name="Kiyatake I"/>
            <person name="Matsumoto R"/>
            <person name="Murakumo K"/>
            <person name="Nishida K"/>
            <person name="Terakita A"/>
            <person name="Kuratani S"/>
            <person name="Sato K"/>
            <person name="Hyodo S Kuraku.S."/>
        </authorList>
    </citation>
    <scope>NUCLEOTIDE SEQUENCE [LARGE SCALE GENOMIC DNA]</scope>
</reference>
<feature type="domain" description="Ig-like" evidence="11">
    <location>
        <begin position="183"/>
        <end position="295"/>
    </location>
</feature>
<dbReference type="GO" id="GO:0031295">
    <property type="term" value="P:T cell costimulation"/>
    <property type="evidence" value="ECO:0007669"/>
    <property type="project" value="TreeGrafter"/>
</dbReference>
<name>A0A401TAW8_CHIPU</name>
<evidence type="ECO:0000313" key="13">
    <source>
        <dbReference type="Proteomes" id="UP000287033"/>
    </source>
</evidence>
<keyword evidence="8" id="KW-0675">Receptor</keyword>
<dbReference type="GO" id="GO:0071222">
    <property type="term" value="P:cellular response to lipopolysaccharide"/>
    <property type="evidence" value="ECO:0007669"/>
    <property type="project" value="TreeGrafter"/>
</dbReference>
<evidence type="ECO:0000256" key="4">
    <source>
        <dbReference type="ARBA" id="ARBA00022729"/>
    </source>
</evidence>
<dbReference type="GO" id="GO:0006955">
    <property type="term" value="P:immune response"/>
    <property type="evidence" value="ECO:0007669"/>
    <property type="project" value="TreeGrafter"/>
</dbReference>
<dbReference type="InterPro" id="IPR051713">
    <property type="entry name" value="T-cell_Activation_Regulation"/>
</dbReference>
<keyword evidence="3" id="KW-0812">Transmembrane</keyword>
<dbReference type="InterPro" id="IPR007110">
    <property type="entry name" value="Ig-like_dom"/>
</dbReference>
<dbReference type="Gene3D" id="2.60.40.10">
    <property type="entry name" value="Immunoglobulins"/>
    <property type="match status" value="2"/>
</dbReference>
<evidence type="ECO:0000256" key="2">
    <source>
        <dbReference type="ARBA" id="ARBA00022475"/>
    </source>
</evidence>
<evidence type="ECO:0000256" key="10">
    <source>
        <dbReference type="ARBA" id="ARBA00023319"/>
    </source>
</evidence>
<evidence type="ECO:0000313" key="12">
    <source>
        <dbReference type="EMBL" id="GCC39779.1"/>
    </source>
</evidence>
<dbReference type="SUPFAM" id="SSF48726">
    <property type="entry name" value="Immunoglobulin"/>
    <property type="match status" value="2"/>
</dbReference>
<dbReference type="GO" id="GO:0042130">
    <property type="term" value="P:negative regulation of T cell proliferation"/>
    <property type="evidence" value="ECO:0007669"/>
    <property type="project" value="TreeGrafter"/>
</dbReference>
<keyword evidence="7" id="KW-1015">Disulfide bond</keyword>
<comment type="subcellular location">
    <subcellularLocation>
        <location evidence="1">Cell membrane</location>
        <topology evidence="1">Single-pass type I membrane protein</topology>
    </subcellularLocation>
</comment>
<evidence type="ECO:0000256" key="6">
    <source>
        <dbReference type="ARBA" id="ARBA00023136"/>
    </source>
</evidence>
<dbReference type="InterPro" id="IPR036179">
    <property type="entry name" value="Ig-like_dom_sf"/>
</dbReference>
<evidence type="ECO:0000256" key="7">
    <source>
        <dbReference type="ARBA" id="ARBA00023157"/>
    </source>
</evidence>
<keyword evidence="10" id="KW-0393">Immunoglobulin domain</keyword>
<evidence type="ECO:0000256" key="3">
    <source>
        <dbReference type="ARBA" id="ARBA00022692"/>
    </source>
</evidence>
<dbReference type="InterPro" id="IPR013783">
    <property type="entry name" value="Ig-like_fold"/>
</dbReference>
<dbReference type="PANTHER" id="PTHR25466">
    <property type="entry name" value="T-LYMPHOCYTE ACTIVATION ANTIGEN"/>
    <property type="match status" value="1"/>
</dbReference>
<evidence type="ECO:0000256" key="8">
    <source>
        <dbReference type="ARBA" id="ARBA00023170"/>
    </source>
</evidence>
<sequence>ERGATLYECSCLSGCADCLLPARLADFVQVFDILITAEDSNSSFHPEILFLNGSGFTLAKVGDAATLYCHILLLGDSAEPRYTMRWEASRYGDLTVAQMDQSLDDGPYIHPAYQDRLSLVSHGPESLLHFDPVQEQDFGEYLCKGQVVGQEGETFTSLSILAEDTRPELESPVSEGTNATVAPEVISLNSSGRVSARLGQRAELECRIESGQPGVARYAVEWGSAAGDVVLSRVDQADPGANYLDPGYRQRLTVSFLGTSARLIFHAVRQEDYREYFCRAWVSGHPEHSLTASTSL</sequence>
<dbReference type="GO" id="GO:0042102">
    <property type="term" value="P:positive regulation of T cell proliferation"/>
    <property type="evidence" value="ECO:0007669"/>
    <property type="project" value="TreeGrafter"/>
</dbReference>
<dbReference type="EMBL" id="BEZZ01029761">
    <property type="protein sequence ID" value="GCC39779.1"/>
    <property type="molecule type" value="Genomic_DNA"/>
</dbReference>
<comment type="caution">
    <text evidence="12">The sequence shown here is derived from an EMBL/GenBank/DDBJ whole genome shotgun (WGS) entry which is preliminary data.</text>
</comment>
<evidence type="ECO:0000259" key="11">
    <source>
        <dbReference type="PROSITE" id="PS50835"/>
    </source>
</evidence>
<dbReference type="GO" id="GO:0007166">
    <property type="term" value="P:cell surface receptor signaling pathway"/>
    <property type="evidence" value="ECO:0007669"/>
    <property type="project" value="TreeGrafter"/>
</dbReference>
<protein>
    <recommendedName>
        <fullName evidence="11">Ig-like domain-containing protein</fullName>
    </recommendedName>
</protein>
<proteinExistence type="predicted"/>
<dbReference type="AlphaFoldDB" id="A0A401TAW8"/>
<feature type="domain" description="Ig-like" evidence="11">
    <location>
        <begin position="46"/>
        <end position="159"/>
    </location>
</feature>
<gene>
    <name evidence="12" type="ORF">chiPu_0023942</name>
</gene>
<keyword evidence="9" id="KW-0325">Glycoprotein</keyword>
<keyword evidence="6" id="KW-0472">Membrane</keyword>
<dbReference type="PANTHER" id="PTHR25466:SF9">
    <property type="entry name" value="FIBRONECTIN TYPE-III DOMAIN-CONTAINING PROTEIN"/>
    <property type="match status" value="1"/>
</dbReference>
<keyword evidence="13" id="KW-1185">Reference proteome</keyword>
<keyword evidence="4" id="KW-0732">Signal</keyword>
<keyword evidence="2" id="KW-1003">Cell membrane</keyword>
<dbReference type="SMART" id="SM00409">
    <property type="entry name" value="IG"/>
    <property type="match status" value="2"/>
</dbReference>
<dbReference type="OrthoDB" id="9948188at2759"/>
<dbReference type="Proteomes" id="UP000287033">
    <property type="component" value="Unassembled WGS sequence"/>
</dbReference>
<organism evidence="12 13">
    <name type="scientific">Chiloscyllium punctatum</name>
    <name type="common">Brownbanded bambooshark</name>
    <name type="synonym">Hemiscyllium punctatum</name>
    <dbReference type="NCBI Taxonomy" id="137246"/>
    <lineage>
        <taxon>Eukaryota</taxon>
        <taxon>Metazoa</taxon>
        <taxon>Chordata</taxon>
        <taxon>Craniata</taxon>
        <taxon>Vertebrata</taxon>
        <taxon>Chondrichthyes</taxon>
        <taxon>Elasmobranchii</taxon>
        <taxon>Galeomorphii</taxon>
        <taxon>Galeoidea</taxon>
        <taxon>Orectolobiformes</taxon>
        <taxon>Hemiscylliidae</taxon>
        <taxon>Chiloscyllium</taxon>
    </lineage>
</organism>
<evidence type="ECO:0000256" key="5">
    <source>
        <dbReference type="ARBA" id="ARBA00022989"/>
    </source>
</evidence>
<feature type="non-terminal residue" evidence="12">
    <location>
        <position position="296"/>
    </location>
</feature>
<feature type="non-terminal residue" evidence="12">
    <location>
        <position position="1"/>
    </location>
</feature>